<dbReference type="GO" id="GO:0016836">
    <property type="term" value="F:hydro-lyase activity"/>
    <property type="evidence" value="ECO:0007669"/>
    <property type="project" value="UniProtKB-ARBA"/>
</dbReference>
<keyword evidence="4" id="KW-0408">Iron</keyword>
<reference evidence="8" key="1">
    <citation type="submission" date="2016-12" db="EMBL/GenBank/DDBJ databases">
        <title>Draft Genome Sequences od Carboxydothermus pertinax and islandicus, Hydrogenogenic Carboxydotrophic Bacteria.</title>
        <authorList>
            <person name="Fukuyama Y."/>
            <person name="Ohmae K."/>
            <person name="Yoneda Y."/>
            <person name="Yoshida T."/>
            <person name="Sako Y."/>
        </authorList>
    </citation>
    <scope>NUCLEOTIDE SEQUENCE [LARGE SCALE GENOMIC DNA]</scope>
    <source>
        <strain evidence="8">Ug1</strain>
    </source>
</reference>
<evidence type="ECO:0000313" key="8">
    <source>
        <dbReference type="Proteomes" id="UP000187485"/>
    </source>
</evidence>
<keyword evidence="3" id="KW-0479">Metal-binding</keyword>
<dbReference type="GO" id="GO:0051536">
    <property type="term" value="F:iron-sulfur cluster binding"/>
    <property type="evidence" value="ECO:0007669"/>
    <property type="project" value="UniProtKB-KW"/>
</dbReference>
<name>A0A1L8CUX4_9THEO</name>
<evidence type="ECO:0000256" key="2">
    <source>
        <dbReference type="ARBA" id="ARBA00005806"/>
    </source>
</evidence>
<evidence type="ECO:0000313" key="7">
    <source>
        <dbReference type="EMBL" id="GAV22713.1"/>
    </source>
</evidence>
<evidence type="ECO:0000256" key="6">
    <source>
        <dbReference type="SAM" id="Coils"/>
    </source>
</evidence>
<dbReference type="PANTHER" id="PTHR30548">
    <property type="entry name" value="2-HYDROXYGLUTARYL-COA DEHYDRATASE, D-COMPONENT-RELATED"/>
    <property type="match status" value="1"/>
</dbReference>
<dbReference type="PANTHER" id="PTHR30548:SF4">
    <property type="entry name" value="SUBUNIT OF OXYGEN-SENSITIVE 2-HYDROXYISOCAPROYL-COA DEHYDRATASE"/>
    <property type="match status" value="1"/>
</dbReference>
<dbReference type="Pfam" id="PF06050">
    <property type="entry name" value="HGD-D"/>
    <property type="match status" value="1"/>
</dbReference>
<protein>
    <submittedName>
        <fullName evidence="7">2-hydroxyglutaryl-CoA dehydratase</fullName>
    </submittedName>
</protein>
<organism evidence="7 8">
    <name type="scientific">Carboxydothermus pertinax</name>
    <dbReference type="NCBI Taxonomy" id="870242"/>
    <lineage>
        <taxon>Bacteria</taxon>
        <taxon>Bacillati</taxon>
        <taxon>Bacillota</taxon>
        <taxon>Clostridia</taxon>
        <taxon>Thermoanaerobacterales</taxon>
        <taxon>Thermoanaerobacteraceae</taxon>
        <taxon>Carboxydothermus</taxon>
    </lineage>
</organism>
<dbReference type="RefSeq" id="WP_200800654.1">
    <property type="nucleotide sequence ID" value="NZ_BDJK01000018.1"/>
</dbReference>
<keyword evidence="6" id="KW-0175">Coiled coil</keyword>
<evidence type="ECO:0000256" key="4">
    <source>
        <dbReference type="ARBA" id="ARBA00023004"/>
    </source>
</evidence>
<feature type="coiled-coil region" evidence="6">
    <location>
        <begin position="160"/>
        <end position="187"/>
    </location>
</feature>
<keyword evidence="8" id="KW-1185">Reference proteome</keyword>
<evidence type="ECO:0000256" key="3">
    <source>
        <dbReference type="ARBA" id="ARBA00022723"/>
    </source>
</evidence>
<dbReference type="STRING" id="870242.cpu_12230"/>
<dbReference type="AlphaFoldDB" id="A0A1L8CUX4"/>
<dbReference type="GO" id="GO:0046872">
    <property type="term" value="F:metal ion binding"/>
    <property type="evidence" value="ECO:0007669"/>
    <property type="project" value="UniProtKB-KW"/>
</dbReference>
<sequence length="405" mass="46602">MAKVFKPLKANEKMNKILRNHYLKTKLVPKMGRVFGYKTAWVTSGAPVEILRAFGLEPVYPENYGAICGARRVSTHLCQVAENRGYSIDLCSYAKSNLGSIWNPQDIPFNGLPRPDLLVVCNNICGTVLKWYETLSREFNIPLFIIDTPFISGEPKTWQIEYVAKQLEKLVESLERLLRKKLDLNRLEKIVKLSNETVDLWKGIRDFAKHKPSPVNVTDLFINLGPLVVVRGTEVARDFYEEMYREVEARYKAGIPAVEGEKYRLVWDNIPIWYGLYRFYGYFAQRGAVFVTDSYTGGWANNIKGGPLFYAIAESYTGVFLNRDLEFRKNQLRSFIEEFNADGFVMHSNRSCKAYSFVQEEIRRQLMRTLGVPGLIVDADMTDSRLYAEETVLNRVQAFLENLES</sequence>
<dbReference type="InterPro" id="IPR010327">
    <property type="entry name" value="FldB/FldC_alpha/beta"/>
</dbReference>
<comment type="similarity">
    <text evidence="2">Belongs to the FldB/FldC dehydratase alpha/beta subunit family.</text>
</comment>
<keyword evidence="5" id="KW-0411">Iron-sulfur</keyword>
<dbReference type="Gene3D" id="3.40.50.11890">
    <property type="match status" value="1"/>
</dbReference>
<dbReference type="Gene3D" id="3.40.50.11900">
    <property type="match status" value="1"/>
</dbReference>
<accession>A0A1L8CUX4</accession>
<evidence type="ECO:0000256" key="1">
    <source>
        <dbReference type="ARBA" id="ARBA00001966"/>
    </source>
</evidence>
<dbReference type="Proteomes" id="UP000187485">
    <property type="component" value="Unassembled WGS sequence"/>
</dbReference>
<proteinExistence type="inferred from homology"/>
<evidence type="ECO:0000256" key="5">
    <source>
        <dbReference type="ARBA" id="ARBA00023014"/>
    </source>
</evidence>
<gene>
    <name evidence="7" type="ORF">cpu_12230</name>
</gene>
<dbReference type="EMBL" id="BDJK01000018">
    <property type="protein sequence ID" value="GAV22713.1"/>
    <property type="molecule type" value="Genomic_DNA"/>
</dbReference>
<comment type="caution">
    <text evidence="7">The sequence shown here is derived from an EMBL/GenBank/DDBJ whole genome shotgun (WGS) entry which is preliminary data.</text>
</comment>
<comment type="cofactor">
    <cofactor evidence="1">
        <name>[4Fe-4S] cluster</name>
        <dbReference type="ChEBI" id="CHEBI:49883"/>
    </cofactor>
</comment>